<proteinExistence type="inferred from homology"/>
<dbReference type="GO" id="GO:0016020">
    <property type="term" value="C:membrane"/>
    <property type="evidence" value="ECO:0007669"/>
    <property type="project" value="InterPro"/>
</dbReference>
<name>A0A7S4SQW4_9DINO</name>
<gene>
    <name evidence="3" type="ORF">AMON00008_LOCUS54537</name>
</gene>
<comment type="similarity">
    <text evidence="1">Belongs to the multi antimicrobial extrusion (MATE) (TC 2.A.66.1) family.</text>
</comment>
<dbReference type="EMBL" id="HBNR01076692">
    <property type="protein sequence ID" value="CAE4653111.1"/>
    <property type="molecule type" value="Transcribed_RNA"/>
</dbReference>
<organism evidence="3">
    <name type="scientific">Alexandrium monilatum</name>
    <dbReference type="NCBI Taxonomy" id="311494"/>
    <lineage>
        <taxon>Eukaryota</taxon>
        <taxon>Sar</taxon>
        <taxon>Alveolata</taxon>
        <taxon>Dinophyceae</taxon>
        <taxon>Gonyaulacales</taxon>
        <taxon>Pyrocystaceae</taxon>
        <taxon>Alexandrium</taxon>
    </lineage>
</organism>
<feature type="transmembrane region" description="Helical" evidence="2">
    <location>
        <begin position="136"/>
        <end position="160"/>
    </location>
</feature>
<protein>
    <recommendedName>
        <fullName evidence="4">Multidrug and toxin extrusion protein</fullName>
    </recommendedName>
</protein>
<dbReference type="AlphaFoldDB" id="A0A7S4SQW4"/>
<feature type="transmembrane region" description="Helical" evidence="2">
    <location>
        <begin position="388"/>
        <end position="408"/>
    </location>
</feature>
<feature type="transmembrane region" description="Helical" evidence="2">
    <location>
        <begin position="446"/>
        <end position="468"/>
    </location>
</feature>
<evidence type="ECO:0008006" key="4">
    <source>
        <dbReference type="Google" id="ProtNLM"/>
    </source>
</evidence>
<reference evidence="3" key="1">
    <citation type="submission" date="2021-01" db="EMBL/GenBank/DDBJ databases">
        <authorList>
            <person name="Corre E."/>
            <person name="Pelletier E."/>
            <person name="Niang G."/>
            <person name="Scheremetjew M."/>
            <person name="Finn R."/>
            <person name="Kale V."/>
            <person name="Holt S."/>
            <person name="Cochrane G."/>
            <person name="Meng A."/>
            <person name="Brown T."/>
            <person name="Cohen L."/>
        </authorList>
    </citation>
    <scope>NUCLEOTIDE SEQUENCE</scope>
    <source>
        <strain evidence="3">CCMP3105</strain>
    </source>
</reference>
<keyword evidence="2" id="KW-0472">Membrane</keyword>
<feature type="transmembrane region" description="Helical" evidence="2">
    <location>
        <begin position="420"/>
        <end position="440"/>
    </location>
</feature>
<dbReference type="GO" id="GO:0042910">
    <property type="term" value="F:xenobiotic transmembrane transporter activity"/>
    <property type="evidence" value="ECO:0007669"/>
    <property type="project" value="InterPro"/>
</dbReference>
<evidence type="ECO:0000256" key="2">
    <source>
        <dbReference type="SAM" id="Phobius"/>
    </source>
</evidence>
<dbReference type="GO" id="GO:0015297">
    <property type="term" value="F:antiporter activity"/>
    <property type="evidence" value="ECO:0007669"/>
    <property type="project" value="InterPro"/>
</dbReference>
<accession>A0A7S4SQW4</accession>
<evidence type="ECO:0000313" key="3">
    <source>
        <dbReference type="EMBL" id="CAE4653111.1"/>
    </source>
</evidence>
<keyword evidence="2" id="KW-0812">Transmembrane</keyword>
<dbReference type="InterPro" id="IPR002528">
    <property type="entry name" value="MATE_fam"/>
</dbReference>
<dbReference type="PANTHER" id="PTHR11206">
    <property type="entry name" value="MULTIDRUG RESISTANCE PROTEIN"/>
    <property type="match status" value="1"/>
</dbReference>
<dbReference type="Pfam" id="PF01554">
    <property type="entry name" value="MatE"/>
    <property type="match status" value="2"/>
</dbReference>
<sequence>MAAAASPRSSDPATLFPRLCKLSSLSTLALFADWSRPLLFNVFVSQNLKGSGLTMDEAASGRTGAASALRPTPAAACAAAQQAAFEMDCVSLAIMSLNIVAFATASGFNGAVNAYAPVAFGAGNSVELHLVLYRQLLLLAAFTMVLLVMLVNAEALLLFIGQPAAVASRTGAVLRLMAWSVPGDIIYDCLGQWTRSQQRHSLVTTCSATALSVNVLLNFLLADPARPFWGPIAALTAQNTLLPVLLAFGLFWWDKPIAAPFGAVLAGLPQQFCSGVAQMCWACAECWAWQVQVFEARALSTGGAAGYALLSSTYSFLIMVPGGACLAVTALAGEAVGAGLHTNARKVLVQGCFYSTAVVLAYGLPLTMLRNDFAEFISGGVPAVQSKVAAVLPVIFATHLFDGIFNILKSWLTVRQHQAFGAVQSLMVYYGVGLPVGWWLTFPGHWGLVGLWTGLGLAVVLGVVVCAIRTVMDLRDLFAPSPEASGLLLASGLK</sequence>
<keyword evidence="2" id="KW-1133">Transmembrane helix</keyword>
<evidence type="ECO:0000256" key="1">
    <source>
        <dbReference type="ARBA" id="ARBA00010199"/>
    </source>
</evidence>
<feature type="transmembrane region" description="Helical" evidence="2">
    <location>
        <begin position="347"/>
        <end position="368"/>
    </location>
</feature>
<feature type="transmembrane region" description="Helical" evidence="2">
    <location>
        <begin position="228"/>
        <end position="253"/>
    </location>
</feature>